<organism evidence="13 14">
    <name type="scientific">Pseudoxanthomonas kaohsiungensis</name>
    <dbReference type="NCBI Taxonomy" id="283923"/>
    <lineage>
        <taxon>Bacteria</taxon>
        <taxon>Pseudomonadati</taxon>
        <taxon>Pseudomonadota</taxon>
        <taxon>Gammaproteobacteria</taxon>
        <taxon>Lysobacterales</taxon>
        <taxon>Lysobacteraceae</taxon>
        <taxon>Pseudoxanthomonas</taxon>
    </lineage>
</organism>
<evidence type="ECO:0000256" key="1">
    <source>
        <dbReference type="ARBA" id="ARBA00002265"/>
    </source>
</evidence>
<dbReference type="EMBL" id="JBHTKN010000001">
    <property type="protein sequence ID" value="MFD1040916.1"/>
    <property type="molecule type" value="Genomic_DNA"/>
</dbReference>
<comment type="function">
    <text evidence="1">Part of the ABC transporter complex LptBFG involved in the translocation of lipopolysaccharide (LPS) from the inner membrane to the outer membrane.</text>
</comment>
<keyword evidence="10 12" id="KW-0472">Membrane</keyword>
<dbReference type="Proteomes" id="UP001597033">
    <property type="component" value="Unassembled WGS sequence"/>
</dbReference>
<comment type="caution">
    <text evidence="13">The sequence shown here is derived from an EMBL/GenBank/DDBJ whole genome shotgun (WGS) entry which is preliminary data.</text>
</comment>
<evidence type="ECO:0000256" key="12">
    <source>
        <dbReference type="SAM" id="Phobius"/>
    </source>
</evidence>
<keyword evidence="8 12" id="KW-0812">Transmembrane</keyword>
<feature type="transmembrane region" description="Helical" evidence="12">
    <location>
        <begin position="99"/>
        <end position="121"/>
    </location>
</feature>
<name>A0ABW3LTT9_9GAMM</name>
<comment type="subcellular location">
    <subcellularLocation>
        <location evidence="2">Cell inner membrane</location>
        <topology evidence="2">Multi-pass membrane protein</topology>
    </subcellularLocation>
</comment>
<dbReference type="InterPro" id="IPR005495">
    <property type="entry name" value="LptG/LptF_permease"/>
</dbReference>
<protein>
    <recommendedName>
        <fullName evidence="4">Lipopolysaccharide export system permease protein LptF</fullName>
    </recommendedName>
</protein>
<evidence type="ECO:0000256" key="10">
    <source>
        <dbReference type="ARBA" id="ARBA00023136"/>
    </source>
</evidence>
<dbReference type="RefSeq" id="WP_162376237.1">
    <property type="nucleotide sequence ID" value="NZ_JBHTKN010000001.1"/>
</dbReference>
<evidence type="ECO:0000256" key="4">
    <source>
        <dbReference type="ARBA" id="ARBA00014213"/>
    </source>
</evidence>
<comment type="similarity">
    <text evidence="3">Belongs to the LptF/LptG family.</text>
</comment>
<dbReference type="InterPro" id="IPR030922">
    <property type="entry name" value="LptF"/>
</dbReference>
<evidence type="ECO:0000256" key="3">
    <source>
        <dbReference type="ARBA" id="ARBA00007725"/>
    </source>
</evidence>
<evidence type="ECO:0000256" key="11">
    <source>
        <dbReference type="ARBA" id="ARBA00026081"/>
    </source>
</evidence>
<reference evidence="14" key="1">
    <citation type="journal article" date="2019" name="Int. J. Syst. Evol. Microbiol.">
        <title>The Global Catalogue of Microorganisms (GCM) 10K type strain sequencing project: providing services to taxonomists for standard genome sequencing and annotation.</title>
        <authorList>
            <consortium name="The Broad Institute Genomics Platform"/>
            <consortium name="The Broad Institute Genome Sequencing Center for Infectious Disease"/>
            <person name="Wu L."/>
            <person name="Ma J."/>
        </authorList>
    </citation>
    <scope>NUCLEOTIDE SEQUENCE [LARGE SCALE GENOMIC DNA]</scope>
    <source>
        <strain evidence="14">CCUG 55854</strain>
    </source>
</reference>
<evidence type="ECO:0000256" key="7">
    <source>
        <dbReference type="ARBA" id="ARBA00022519"/>
    </source>
</evidence>
<comment type="subunit">
    <text evidence="11">Component of the lipopolysaccharide transport and assembly complex. The LptBFG transporter is composed of two ATP-binding proteins (LptB) and two transmembrane proteins (LptF and LptG).</text>
</comment>
<feature type="transmembrane region" description="Helical" evidence="12">
    <location>
        <begin position="53"/>
        <end position="78"/>
    </location>
</feature>
<feature type="transmembrane region" description="Helical" evidence="12">
    <location>
        <begin position="328"/>
        <end position="348"/>
    </location>
</feature>
<sequence>MPKLDRYLLGDFIQSFLATLIVLLTVSLGGVLVDVLGEIADGGLPARLLLSQLGLQLLVYLPLVLPLALMLGLMLSLVRLYRDSEMAVINAIGVGPRRLLRPLLMASLPVVLAVALCSLWLGPWAQRTAARLVEQANRSLIVAGLEPGRFTSLPNGGGIVYIDGMTEDGAGLRSVFLQREREGRIDVMTASEGELQFEGERGRYLQLRDGHRLEGPLDGALDFRLMRYAINEVALPERAEVRDSDDPRLQATSELLGKGDRETVAELHARLAPPLLALAFALLTLPLARSSPRQQRYGRLMLGFLAYLVSVNLVFIGTRMLAEGELPPILGLWWLTLPLLALAVWLYLRDGRLPGARRLAA</sequence>
<evidence type="ECO:0000313" key="13">
    <source>
        <dbReference type="EMBL" id="MFD1040916.1"/>
    </source>
</evidence>
<proteinExistence type="inferred from homology"/>
<gene>
    <name evidence="13" type="primary">lptF</name>
    <name evidence="13" type="ORF">ACFQ2N_00945</name>
</gene>
<dbReference type="NCBIfam" id="TIGR04407">
    <property type="entry name" value="LptF_YjgP"/>
    <property type="match status" value="1"/>
</dbReference>
<keyword evidence="9 12" id="KW-1133">Transmembrane helix</keyword>
<evidence type="ECO:0000256" key="9">
    <source>
        <dbReference type="ARBA" id="ARBA00022989"/>
    </source>
</evidence>
<feature type="transmembrane region" description="Helical" evidence="12">
    <location>
        <begin position="12"/>
        <end position="33"/>
    </location>
</feature>
<evidence type="ECO:0000256" key="2">
    <source>
        <dbReference type="ARBA" id="ARBA00004429"/>
    </source>
</evidence>
<dbReference type="PANTHER" id="PTHR33529">
    <property type="entry name" value="SLR0882 PROTEIN-RELATED"/>
    <property type="match status" value="1"/>
</dbReference>
<evidence type="ECO:0000256" key="6">
    <source>
        <dbReference type="ARBA" id="ARBA00022475"/>
    </source>
</evidence>
<dbReference type="Pfam" id="PF03739">
    <property type="entry name" value="LptF_LptG"/>
    <property type="match status" value="1"/>
</dbReference>
<evidence type="ECO:0000313" key="14">
    <source>
        <dbReference type="Proteomes" id="UP001597033"/>
    </source>
</evidence>
<accession>A0ABW3LTT9</accession>
<evidence type="ECO:0000256" key="5">
    <source>
        <dbReference type="ARBA" id="ARBA00022448"/>
    </source>
</evidence>
<feature type="transmembrane region" description="Helical" evidence="12">
    <location>
        <begin position="300"/>
        <end position="322"/>
    </location>
</feature>
<keyword evidence="14" id="KW-1185">Reference proteome</keyword>
<evidence type="ECO:0000256" key="8">
    <source>
        <dbReference type="ARBA" id="ARBA00022692"/>
    </source>
</evidence>
<keyword evidence="5" id="KW-0813">Transport</keyword>
<dbReference type="PANTHER" id="PTHR33529:SF7">
    <property type="entry name" value="LIPOPOLYSACCHARIDE EXPORT SYSTEM PERMEASE PROTEIN LPTF"/>
    <property type="match status" value="1"/>
</dbReference>
<keyword evidence="7" id="KW-0997">Cell inner membrane</keyword>
<keyword evidence="6" id="KW-1003">Cell membrane</keyword>